<accession>A0A2Z7CB74</accession>
<evidence type="ECO:0000313" key="3">
    <source>
        <dbReference type="Proteomes" id="UP000250235"/>
    </source>
</evidence>
<feature type="region of interest" description="Disordered" evidence="1">
    <location>
        <begin position="1"/>
        <end position="27"/>
    </location>
</feature>
<evidence type="ECO:0000256" key="1">
    <source>
        <dbReference type="SAM" id="MobiDB-lite"/>
    </source>
</evidence>
<keyword evidence="3" id="KW-1185">Reference proteome</keyword>
<sequence>MHMLCKGSRLQPKAGSQRISTTSQQQGLIKGTISSGHGYLSTWELPTHLQYTIPDANNQLHLLLLTHDMWELPTPLIAANRPSREIEVRELPAQPPGYTGTTRSSLNIASCCKQAHIRTSSLLSYNYNKAECHNDPAPHLLNGNTTTAQRLKHSKATAGSYTQLALSYLITPQKALTSLKGGSELTAKRLERNPTLMPTDYTREMSSHTSPASSKRSKTISKQIVSARGVQRYHSRLHRSCLPPEIGEDKVRGTVSRAPGSDYFSNRNSTSLVAPKQIHLVAPNPVHRSVFQFLRWSALEPQGRFCEQNLLARTIAAKCDGGGGWRERRRGGEFAE</sequence>
<name>A0A2Z7CB74_9LAMI</name>
<protein>
    <submittedName>
        <fullName evidence="2">Uncharacterized protein</fullName>
    </submittedName>
</protein>
<feature type="region of interest" description="Disordered" evidence="1">
    <location>
        <begin position="198"/>
        <end position="220"/>
    </location>
</feature>
<organism evidence="2 3">
    <name type="scientific">Dorcoceras hygrometricum</name>
    <dbReference type="NCBI Taxonomy" id="472368"/>
    <lineage>
        <taxon>Eukaryota</taxon>
        <taxon>Viridiplantae</taxon>
        <taxon>Streptophyta</taxon>
        <taxon>Embryophyta</taxon>
        <taxon>Tracheophyta</taxon>
        <taxon>Spermatophyta</taxon>
        <taxon>Magnoliopsida</taxon>
        <taxon>eudicotyledons</taxon>
        <taxon>Gunneridae</taxon>
        <taxon>Pentapetalae</taxon>
        <taxon>asterids</taxon>
        <taxon>lamiids</taxon>
        <taxon>Lamiales</taxon>
        <taxon>Gesneriaceae</taxon>
        <taxon>Didymocarpoideae</taxon>
        <taxon>Trichosporeae</taxon>
        <taxon>Loxocarpinae</taxon>
        <taxon>Dorcoceras</taxon>
    </lineage>
</organism>
<reference evidence="2 3" key="1">
    <citation type="journal article" date="2015" name="Proc. Natl. Acad. Sci. U.S.A.">
        <title>The resurrection genome of Boea hygrometrica: A blueprint for survival of dehydration.</title>
        <authorList>
            <person name="Xiao L."/>
            <person name="Yang G."/>
            <person name="Zhang L."/>
            <person name="Yang X."/>
            <person name="Zhao S."/>
            <person name="Ji Z."/>
            <person name="Zhou Q."/>
            <person name="Hu M."/>
            <person name="Wang Y."/>
            <person name="Chen M."/>
            <person name="Xu Y."/>
            <person name="Jin H."/>
            <person name="Xiao X."/>
            <person name="Hu G."/>
            <person name="Bao F."/>
            <person name="Hu Y."/>
            <person name="Wan P."/>
            <person name="Li L."/>
            <person name="Deng X."/>
            <person name="Kuang T."/>
            <person name="Xiang C."/>
            <person name="Zhu J.K."/>
            <person name="Oliver M.J."/>
            <person name="He Y."/>
        </authorList>
    </citation>
    <scope>NUCLEOTIDE SEQUENCE [LARGE SCALE GENOMIC DNA]</scope>
    <source>
        <strain evidence="3">cv. XS01</strain>
    </source>
</reference>
<dbReference type="EMBL" id="KQ997538">
    <property type="protein sequence ID" value="KZV44118.1"/>
    <property type="molecule type" value="Genomic_DNA"/>
</dbReference>
<evidence type="ECO:0000313" key="2">
    <source>
        <dbReference type="EMBL" id="KZV44118.1"/>
    </source>
</evidence>
<dbReference type="AlphaFoldDB" id="A0A2Z7CB74"/>
<gene>
    <name evidence="2" type="ORF">F511_15217</name>
</gene>
<dbReference type="Proteomes" id="UP000250235">
    <property type="component" value="Unassembled WGS sequence"/>
</dbReference>
<feature type="compositionally biased region" description="Polar residues" evidence="1">
    <location>
        <begin position="207"/>
        <end position="220"/>
    </location>
</feature>
<feature type="compositionally biased region" description="Polar residues" evidence="1">
    <location>
        <begin position="17"/>
        <end position="27"/>
    </location>
</feature>
<proteinExistence type="predicted"/>